<dbReference type="PRINTS" id="PR00032">
    <property type="entry name" value="HTHARAC"/>
</dbReference>
<evidence type="ECO:0000256" key="1">
    <source>
        <dbReference type="ARBA" id="ARBA00023015"/>
    </source>
</evidence>
<evidence type="ECO:0000313" key="5">
    <source>
        <dbReference type="EMBL" id="RXK86892.1"/>
    </source>
</evidence>
<comment type="caution">
    <text evidence="5">The sequence shown here is derived from an EMBL/GenBank/DDBJ whole genome shotgun (WGS) entry which is preliminary data.</text>
</comment>
<evidence type="ECO:0000259" key="4">
    <source>
        <dbReference type="PROSITE" id="PS01124"/>
    </source>
</evidence>
<dbReference type="Gene3D" id="1.10.10.60">
    <property type="entry name" value="Homeodomain-like"/>
    <property type="match status" value="1"/>
</dbReference>
<gene>
    <name evidence="5" type="ORF">ESB13_08910</name>
</gene>
<dbReference type="PROSITE" id="PS01124">
    <property type="entry name" value="HTH_ARAC_FAMILY_2"/>
    <property type="match status" value="1"/>
</dbReference>
<keyword evidence="6" id="KW-1185">Reference proteome</keyword>
<accession>A0A4Q1DBS2</accession>
<organism evidence="5 6">
    <name type="scientific">Filimonas effusa</name>
    <dbReference type="NCBI Taxonomy" id="2508721"/>
    <lineage>
        <taxon>Bacteria</taxon>
        <taxon>Pseudomonadati</taxon>
        <taxon>Bacteroidota</taxon>
        <taxon>Chitinophagia</taxon>
        <taxon>Chitinophagales</taxon>
        <taxon>Chitinophagaceae</taxon>
        <taxon>Filimonas</taxon>
    </lineage>
</organism>
<dbReference type="OrthoDB" id="1096411at2"/>
<dbReference type="AlphaFoldDB" id="A0A4Q1DBS2"/>
<name>A0A4Q1DBS2_9BACT</name>
<dbReference type="PANTHER" id="PTHR43280">
    <property type="entry name" value="ARAC-FAMILY TRANSCRIPTIONAL REGULATOR"/>
    <property type="match status" value="1"/>
</dbReference>
<keyword evidence="1" id="KW-0805">Transcription regulation</keyword>
<dbReference type="Proteomes" id="UP000290545">
    <property type="component" value="Unassembled WGS sequence"/>
</dbReference>
<keyword evidence="3" id="KW-0804">Transcription</keyword>
<dbReference type="GO" id="GO:0003700">
    <property type="term" value="F:DNA-binding transcription factor activity"/>
    <property type="evidence" value="ECO:0007669"/>
    <property type="project" value="InterPro"/>
</dbReference>
<dbReference type="Pfam" id="PF12833">
    <property type="entry name" value="HTH_18"/>
    <property type="match status" value="1"/>
</dbReference>
<dbReference type="RefSeq" id="WP_129002641.1">
    <property type="nucleotide sequence ID" value="NZ_SDHZ01000001.1"/>
</dbReference>
<dbReference type="GO" id="GO:0043565">
    <property type="term" value="F:sequence-specific DNA binding"/>
    <property type="evidence" value="ECO:0007669"/>
    <property type="project" value="InterPro"/>
</dbReference>
<feature type="domain" description="HTH araC/xylS-type" evidence="4">
    <location>
        <begin position="185"/>
        <end position="283"/>
    </location>
</feature>
<dbReference type="SMART" id="SM00342">
    <property type="entry name" value="HTH_ARAC"/>
    <property type="match status" value="1"/>
</dbReference>
<dbReference type="PANTHER" id="PTHR43280:SF32">
    <property type="entry name" value="TRANSCRIPTIONAL REGULATORY PROTEIN"/>
    <property type="match status" value="1"/>
</dbReference>
<dbReference type="InterPro" id="IPR037923">
    <property type="entry name" value="HTH-like"/>
</dbReference>
<evidence type="ECO:0000313" key="6">
    <source>
        <dbReference type="Proteomes" id="UP000290545"/>
    </source>
</evidence>
<dbReference type="SUPFAM" id="SSF51215">
    <property type="entry name" value="Regulatory protein AraC"/>
    <property type="match status" value="1"/>
</dbReference>
<dbReference type="SUPFAM" id="SSF46689">
    <property type="entry name" value="Homeodomain-like"/>
    <property type="match status" value="1"/>
</dbReference>
<evidence type="ECO:0000256" key="3">
    <source>
        <dbReference type="ARBA" id="ARBA00023163"/>
    </source>
</evidence>
<dbReference type="InterPro" id="IPR018060">
    <property type="entry name" value="HTH_AraC"/>
</dbReference>
<keyword evidence="2" id="KW-0238">DNA-binding</keyword>
<dbReference type="EMBL" id="SDHZ01000001">
    <property type="protein sequence ID" value="RXK86892.1"/>
    <property type="molecule type" value="Genomic_DNA"/>
</dbReference>
<sequence>MPAKQKKPVIPFYHLHDIAAKRFMLIKLTHYHINTYGDQAHRDDSYIFFFQVSGWTKVNVDFREITLSGCSIFCVLPGQVHNGVLADDASAWTLAVDASYINETFRALLSGFAMRNAPIRLDASKSILFRESFQLLKNLEKSTGNDISGKALEAMLEVCISLFADTCGNESPPEETMLRPATITRQFKSLLLVSFRDMKKPSEYAAALNISPSYLNEMVKETTGRPVSYWIHQEIILEAKRMLFYTNVTVKEIAHLLGFNDVTYFIRLFTKTAGMSPLKFRSGYRK</sequence>
<dbReference type="InterPro" id="IPR020449">
    <property type="entry name" value="Tscrpt_reg_AraC-type_HTH"/>
</dbReference>
<evidence type="ECO:0000256" key="2">
    <source>
        <dbReference type="ARBA" id="ARBA00023125"/>
    </source>
</evidence>
<reference evidence="5 6" key="1">
    <citation type="submission" date="2019-01" db="EMBL/GenBank/DDBJ databases">
        <title>Filimonas sp. strain TTM-71.</title>
        <authorList>
            <person name="Chen W.-M."/>
        </authorList>
    </citation>
    <scope>NUCLEOTIDE SEQUENCE [LARGE SCALE GENOMIC DNA]</scope>
    <source>
        <strain evidence="5 6">TTM-71</strain>
    </source>
</reference>
<dbReference type="InterPro" id="IPR009057">
    <property type="entry name" value="Homeodomain-like_sf"/>
</dbReference>
<protein>
    <submittedName>
        <fullName evidence="5">AraC family transcriptional regulator</fullName>
    </submittedName>
</protein>
<proteinExistence type="predicted"/>